<dbReference type="SMART" id="SM00829">
    <property type="entry name" value="PKS_ER"/>
    <property type="match status" value="1"/>
</dbReference>
<comment type="cofactor">
    <cofactor evidence="4">
        <name>Zn(2+)</name>
        <dbReference type="ChEBI" id="CHEBI:29105"/>
    </cofactor>
</comment>
<dbReference type="Pfam" id="PF00107">
    <property type="entry name" value="ADH_zinc_N"/>
    <property type="match status" value="1"/>
</dbReference>
<dbReference type="Pfam" id="PF08240">
    <property type="entry name" value="ADH_N"/>
    <property type="match status" value="1"/>
</dbReference>
<dbReference type="Gene3D" id="3.40.50.720">
    <property type="entry name" value="NAD(P)-binding Rossmann-like Domain"/>
    <property type="match status" value="1"/>
</dbReference>
<evidence type="ECO:0000256" key="4">
    <source>
        <dbReference type="RuleBase" id="RU361277"/>
    </source>
</evidence>
<dbReference type="InterPro" id="IPR020843">
    <property type="entry name" value="ER"/>
</dbReference>
<dbReference type="InterPro" id="IPR036291">
    <property type="entry name" value="NAD(P)-bd_dom_sf"/>
</dbReference>
<dbReference type="InterPro" id="IPR013154">
    <property type="entry name" value="ADH-like_N"/>
</dbReference>
<gene>
    <name evidence="6" type="ORF">ACFOUV_09775</name>
</gene>
<evidence type="ECO:0000256" key="3">
    <source>
        <dbReference type="ARBA" id="ARBA00023002"/>
    </source>
</evidence>
<accession>A0ABV8GWX5</accession>
<keyword evidence="7" id="KW-1185">Reference proteome</keyword>
<dbReference type="InterPro" id="IPR050129">
    <property type="entry name" value="Zn_alcohol_dh"/>
</dbReference>
<protein>
    <submittedName>
        <fullName evidence="6">Zinc-binding dehydrogenase</fullName>
    </submittedName>
</protein>
<proteinExistence type="inferred from homology"/>
<keyword evidence="1 4" id="KW-0479">Metal-binding</keyword>
<evidence type="ECO:0000313" key="6">
    <source>
        <dbReference type="EMBL" id="MFC4024083.1"/>
    </source>
</evidence>
<sequence>MYIPKEMKAARFYEINEPIQIDTVPVPEIKEYEVLVQLKSVGLCGSDIHMVYEGEMVPVHHPIIIGHEPSGVIASKGAAVNDWEVGARVSVYPIIYCGSCKNCIAGHSEICSNLEVLGVHRDGGLAEYIAIPAKNLVKLPDNIPFHVGSIVTDAVATPFHAMIERAQLRLGESVAIFGVGGLGLHAVQIAKMAGAKQIIAIDILDEQLEKAKELGADIVINPLYESPVEVIKKHTGFGVDVAAEFIGKKETVTAAANSLTTGGRLVVSGIGYESIELMSVAKYVRKQLTIYGSFGHTKNTVQQLINLVSSKRLFLEESITHEFQLEEVNTALEYLYKKIDNPTRVLINI</sequence>
<dbReference type="SUPFAM" id="SSF50129">
    <property type="entry name" value="GroES-like"/>
    <property type="match status" value="1"/>
</dbReference>
<dbReference type="PANTHER" id="PTHR43401:SF2">
    <property type="entry name" value="L-THREONINE 3-DEHYDROGENASE"/>
    <property type="match status" value="1"/>
</dbReference>
<evidence type="ECO:0000259" key="5">
    <source>
        <dbReference type="SMART" id="SM00829"/>
    </source>
</evidence>
<feature type="domain" description="Enoyl reductase (ER)" evidence="5">
    <location>
        <begin position="14"/>
        <end position="339"/>
    </location>
</feature>
<dbReference type="Proteomes" id="UP001595772">
    <property type="component" value="Unassembled WGS sequence"/>
</dbReference>
<dbReference type="EMBL" id="JBHSAO010000006">
    <property type="protein sequence ID" value="MFC4024083.1"/>
    <property type="molecule type" value="Genomic_DNA"/>
</dbReference>
<dbReference type="InterPro" id="IPR011032">
    <property type="entry name" value="GroES-like_sf"/>
</dbReference>
<evidence type="ECO:0000313" key="7">
    <source>
        <dbReference type="Proteomes" id="UP001595772"/>
    </source>
</evidence>
<keyword evidence="2 4" id="KW-0862">Zinc</keyword>
<comment type="caution">
    <text evidence="6">The sequence shown here is derived from an EMBL/GenBank/DDBJ whole genome shotgun (WGS) entry which is preliminary data.</text>
</comment>
<dbReference type="InterPro" id="IPR013149">
    <property type="entry name" value="ADH-like_C"/>
</dbReference>
<dbReference type="PANTHER" id="PTHR43401">
    <property type="entry name" value="L-THREONINE 3-DEHYDROGENASE"/>
    <property type="match status" value="1"/>
</dbReference>
<dbReference type="RefSeq" id="WP_379496572.1">
    <property type="nucleotide sequence ID" value="NZ_JBHSAO010000006.1"/>
</dbReference>
<keyword evidence="3" id="KW-0560">Oxidoreductase</keyword>
<organism evidence="6 7">
    <name type="scientific">Oceanobacillus longus</name>
    <dbReference type="NCBI Taxonomy" id="930120"/>
    <lineage>
        <taxon>Bacteria</taxon>
        <taxon>Bacillati</taxon>
        <taxon>Bacillota</taxon>
        <taxon>Bacilli</taxon>
        <taxon>Bacillales</taxon>
        <taxon>Bacillaceae</taxon>
        <taxon>Oceanobacillus</taxon>
    </lineage>
</organism>
<dbReference type="SUPFAM" id="SSF51735">
    <property type="entry name" value="NAD(P)-binding Rossmann-fold domains"/>
    <property type="match status" value="1"/>
</dbReference>
<dbReference type="PROSITE" id="PS00059">
    <property type="entry name" value="ADH_ZINC"/>
    <property type="match status" value="1"/>
</dbReference>
<comment type="similarity">
    <text evidence="4">Belongs to the zinc-containing alcohol dehydrogenase family.</text>
</comment>
<reference evidence="7" key="1">
    <citation type="journal article" date="2019" name="Int. J. Syst. Evol. Microbiol.">
        <title>The Global Catalogue of Microorganisms (GCM) 10K type strain sequencing project: providing services to taxonomists for standard genome sequencing and annotation.</title>
        <authorList>
            <consortium name="The Broad Institute Genomics Platform"/>
            <consortium name="The Broad Institute Genome Sequencing Center for Infectious Disease"/>
            <person name="Wu L."/>
            <person name="Ma J."/>
        </authorList>
    </citation>
    <scope>NUCLEOTIDE SEQUENCE [LARGE SCALE GENOMIC DNA]</scope>
    <source>
        <strain evidence="7">IBRC-M 10703</strain>
    </source>
</reference>
<evidence type="ECO:0000256" key="2">
    <source>
        <dbReference type="ARBA" id="ARBA00022833"/>
    </source>
</evidence>
<name>A0ABV8GWX5_9BACI</name>
<evidence type="ECO:0000256" key="1">
    <source>
        <dbReference type="ARBA" id="ARBA00022723"/>
    </source>
</evidence>
<dbReference type="Gene3D" id="3.90.180.10">
    <property type="entry name" value="Medium-chain alcohol dehydrogenases, catalytic domain"/>
    <property type="match status" value="1"/>
</dbReference>
<dbReference type="CDD" id="cd08254">
    <property type="entry name" value="hydroxyacyl_CoA_DH"/>
    <property type="match status" value="1"/>
</dbReference>
<dbReference type="InterPro" id="IPR002328">
    <property type="entry name" value="ADH_Zn_CS"/>
</dbReference>